<reference evidence="2" key="2">
    <citation type="submission" date="2022-06" db="UniProtKB">
        <authorList>
            <consortium name="EnsemblMetazoa"/>
        </authorList>
    </citation>
    <scope>IDENTIFICATION</scope>
    <source>
        <strain evidence="2">DF5081</strain>
    </source>
</reference>
<keyword evidence="1" id="KW-0812">Transmembrane</keyword>
<organism evidence="2 3">
    <name type="scientific">Caenorhabditis japonica</name>
    <dbReference type="NCBI Taxonomy" id="281687"/>
    <lineage>
        <taxon>Eukaryota</taxon>
        <taxon>Metazoa</taxon>
        <taxon>Ecdysozoa</taxon>
        <taxon>Nematoda</taxon>
        <taxon>Chromadorea</taxon>
        <taxon>Rhabditida</taxon>
        <taxon>Rhabditina</taxon>
        <taxon>Rhabditomorpha</taxon>
        <taxon>Rhabditoidea</taxon>
        <taxon>Rhabditidae</taxon>
        <taxon>Peloderinae</taxon>
        <taxon>Caenorhabditis</taxon>
    </lineage>
</organism>
<evidence type="ECO:0000313" key="2">
    <source>
        <dbReference type="EnsemblMetazoa" id="CJA19306.1"/>
    </source>
</evidence>
<proteinExistence type="predicted"/>
<dbReference type="AlphaFoldDB" id="A0A8R1E2J5"/>
<keyword evidence="1" id="KW-0472">Membrane</keyword>
<sequence length="259" mass="29989">MEEELYNGAFYPNRHVYYSTAYPYRSPFALNRPYLEDDYTDYYRDYLTKTNSNFAIRDYERKVRVVDSSIYYIRVLSYAQIFLAGILLVTDVSKNVLLWNYIQMNGVKIEMLAHVIFPIFALIVGFICLTAITNPSKALTKCVGVLLLVIIVPNFVFPKYSVFMTTAIESVEISQVMDRNAFGMYEVDLIKSEAHNKMSKIMMLSSNRWPLGVSDLTSLPTDFVVLMQYLLIAYSVFSLSLFIFYVITLFCFVRLLSVQ</sequence>
<feature type="transmembrane region" description="Helical" evidence="1">
    <location>
        <begin position="71"/>
        <end position="92"/>
    </location>
</feature>
<protein>
    <submittedName>
        <fullName evidence="2">Uncharacterized protein</fullName>
    </submittedName>
</protein>
<feature type="transmembrane region" description="Helical" evidence="1">
    <location>
        <begin position="229"/>
        <end position="256"/>
    </location>
</feature>
<name>A0A8R1E2J5_CAEJA</name>
<keyword evidence="3" id="KW-1185">Reference proteome</keyword>
<dbReference type="OMA" id="YAQIFLA"/>
<dbReference type="Proteomes" id="UP000005237">
    <property type="component" value="Unassembled WGS sequence"/>
</dbReference>
<reference evidence="3" key="1">
    <citation type="submission" date="2010-08" db="EMBL/GenBank/DDBJ databases">
        <authorList>
            <consortium name="Caenorhabditis japonica Sequencing Consortium"/>
            <person name="Wilson R.K."/>
        </authorList>
    </citation>
    <scope>NUCLEOTIDE SEQUENCE [LARGE SCALE GENOMIC DNA]</scope>
    <source>
        <strain evidence="3">DF5081</strain>
    </source>
</reference>
<accession>A0A8R1E2J5</accession>
<keyword evidence="1" id="KW-1133">Transmembrane helix</keyword>
<dbReference type="EnsemblMetazoa" id="CJA19306.1">
    <property type="protein sequence ID" value="CJA19306.1"/>
    <property type="gene ID" value="WBGene00138510"/>
</dbReference>
<feature type="transmembrane region" description="Helical" evidence="1">
    <location>
        <begin position="139"/>
        <end position="157"/>
    </location>
</feature>
<feature type="transmembrane region" description="Helical" evidence="1">
    <location>
        <begin position="112"/>
        <end position="132"/>
    </location>
</feature>
<evidence type="ECO:0000256" key="1">
    <source>
        <dbReference type="SAM" id="Phobius"/>
    </source>
</evidence>
<evidence type="ECO:0000313" key="3">
    <source>
        <dbReference type="Proteomes" id="UP000005237"/>
    </source>
</evidence>